<feature type="transmembrane region" description="Helical" evidence="1">
    <location>
        <begin position="57"/>
        <end position="77"/>
    </location>
</feature>
<proteinExistence type="predicted"/>
<feature type="transmembrane region" description="Helical" evidence="1">
    <location>
        <begin position="329"/>
        <end position="348"/>
    </location>
</feature>
<dbReference type="AlphaFoldDB" id="A0A4Y3WSX7"/>
<dbReference type="RefSeq" id="WP_141281030.1">
    <property type="nucleotide sequence ID" value="NZ_BJNG01000038.1"/>
</dbReference>
<keyword evidence="3" id="KW-1185">Reference proteome</keyword>
<dbReference type="OrthoDB" id="3579911at2"/>
<dbReference type="EMBL" id="BJNG01000038">
    <property type="protein sequence ID" value="GEC21965.1"/>
    <property type="molecule type" value="Genomic_DNA"/>
</dbReference>
<accession>A0A4Y3WSX7</accession>
<dbReference type="GO" id="GO:0000166">
    <property type="term" value="F:nucleotide binding"/>
    <property type="evidence" value="ECO:0007669"/>
    <property type="project" value="InterPro"/>
</dbReference>
<feature type="transmembrane region" description="Helical" evidence="1">
    <location>
        <begin position="120"/>
        <end position="139"/>
    </location>
</feature>
<dbReference type="InterPro" id="IPR023299">
    <property type="entry name" value="ATPase_P-typ_cyto_dom_N"/>
</dbReference>
<dbReference type="Proteomes" id="UP000320338">
    <property type="component" value="Unassembled WGS sequence"/>
</dbReference>
<evidence type="ECO:0000313" key="3">
    <source>
        <dbReference type="Proteomes" id="UP000320338"/>
    </source>
</evidence>
<gene>
    <name evidence="2" type="ORF">PHY01_42480</name>
</gene>
<keyword evidence="1" id="KW-0472">Membrane</keyword>
<sequence>MRFAPGVATAAVVALSAVPPWQFRYWQWVALALTVAVVLHGLLGALRRRSAPADPAVALTAAGALAALGWSVAALLVGGAGEPGMTQPAGSPVLALDAAAVLAALLPLRDDGPPVPGVRVLAGLVPVVAVVALGFRFGAGDLADGVGSAVAVLVAGSPCALLLLPRLGAGPPRVVVAAAHGPDVLRTAGALHVAAGGTAPVGRAVVAAARARHSVLPGVSDPDGDAATGLRGVVSELAGPDRVVAHAALAGPPDWLAAHGVAPTEAAGRAAGRGAGVWCVAWDGVARGWLELSTAPLPGTRRRRVAVAVTLAAAALGATAAALGTPAPAAAGAVPAGVALLVAALRALPRHDADDEGHPIGATSG</sequence>
<comment type="caution">
    <text evidence="2">The sequence shown here is derived from an EMBL/GenBank/DDBJ whole genome shotgun (WGS) entry which is preliminary data.</text>
</comment>
<reference evidence="2 3" key="1">
    <citation type="submission" date="2019-06" db="EMBL/GenBank/DDBJ databases">
        <title>Whole genome shotgun sequence of Pseudonocardia hydrocarbonoxydans NBRC 14498.</title>
        <authorList>
            <person name="Hosoyama A."/>
            <person name="Uohara A."/>
            <person name="Ohji S."/>
            <person name="Ichikawa N."/>
        </authorList>
    </citation>
    <scope>NUCLEOTIDE SEQUENCE [LARGE SCALE GENOMIC DNA]</scope>
    <source>
        <strain evidence="2 3">NBRC 14498</strain>
    </source>
</reference>
<name>A0A4Y3WSX7_9PSEU</name>
<protein>
    <submittedName>
        <fullName evidence="2">Uncharacterized protein</fullName>
    </submittedName>
</protein>
<feature type="transmembrane region" description="Helical" evidence="1">
    <location>
        <begin position="305"/>
        <end position="323"/>
    </location>
</feature>
<evidence type="ECO:0000313" key="2">
    <source>
        <dbReference type="EMBL" id="GEC21965.1"/>
    </source>
</evidence>
<feature type="transmembrane region" description="Helical" evidence="1">
    <location>
        <begin position="145"/>
        <end position="164"/>
    </location>
</feature>
<feature type="transmembrane region" description="Helical" evidence="1">
    <location>
        <begin position="89"/>
        <end position="108"/>
    </location>
</feature>
<organism evidence="2 3">
    <name type="scientific">Pseudonocardia hydrocarbonoxydans</name>
    <dbReference type="NCBI Taxonomy" id="76726"/>
    <lineage>
        <taxon>Bacteria</taxon>
        <taxon>Bacillati</taxon>
        <taxon>Actinomycetota</taxon>
        <taxon>Actinomycetes</taxon>
        <taxon>Pseudonocardiales</taxon>
        <taxon>Pseudonocardiaceae</taxon>
        <taxon>Pseudonocardia</taxon>
    </lineage>
</organism>
<evidence type="ECO:0000256" key="1">
    <source>
        <dbReference type="SAM" id="Phobius"/>
    </source>
</evidence>
<feature type="transmembrane region" description="Helical" evidence="1">
    <location>
        <begin position="26"/>
        <end position="45"/>
    </location>
</feature>
<dbReference type="SUPFAM" id="SSF81660">
    <property type="entry name" value="Metal cation-transporting ATPase, ATP-binding domain N"/>
    <property type="match status" value="1"/>
</dbReference>
<keyword evidence="1" id="KW-0812">Transmembrane</keyword>
<dbReference type="Gene3D" id="3.40.1110.10">
    <property type="entry name" value="Calcium-transporting ATPase, cytoplasmic domain N"/>
    <property type="match status" value="1"/>
</dbReference>
<keyword evidence="1" id="KW-1133">Transmembrane helix</keyword>